<dbReference type="InterPro" id="IPR023214">
    <property type="entry name" value="HAD_sf"/>
</dbReference>
<dbReference type="CDD" id="cd00371">
    <property type="entry name" value="HMA"/>
    <property type="match status" value="1"/>
</dbReference>
<keyword evidence="19 23" id="KW-0472">Membrane</keyword>
<evidence type="ECO:0000256" key="24">
    <source>
        <dbReference type="SAM" id="MobiDB-lite"/>
    </source>
</evidence>
<comment type="similarity">
    <text evidence="2 23">Belongs to the cation transport ATPase (P-type) (TC 3.A.3) family. Type IB subfamily.</text>
</comment>
<evidence type="ECO:0000256" key="17">
    <source>
        <dbReference type="ARBA" id="ARBA00023008"/>
    </source>
</evidence>
<evidence type="ECO:0000256" key="7">
    <source>
        <dbReference type="ARBA" id="ARBA00022553"/>
    </source>
</evidence>
<dbReference type="InterPro" id="IPR023298">
    <property type="entry name" value="ATPase_P-typ_TM_dom_sf"/>
</dbReference>
<feature type="transmembrane region" description="Helical" evidence="23">
    <location>
        <begin position="166"/>
        <end position="184"/>
    </location>
</feature>
<keyword evidence="5" id="KW-0813">Transport</keyword>
<evidence type="ECO:0000256" key="21">
    <source>
        <dbReference type="ARBA" id="ARBA00049289"/>
    </source>
</evidence>
<dbReference type="PANTHER" id="PTHR43520">
    <property type="entry name" value="ATP7, ISOFORM B"/>
    <property type="match status" value="1"/>
</dbReference>
<evidence type="ECO:0000256" key="15">
    <source>
        <dbReference type="ARBA" id="ARBA00022967"/>
    </source>
</evidence>
<evidence type="ECO:0000256" key="5">
    <source>
        <dbReference type="ARBA" id="ARBA00022448"/>
    </source>
</evidence>
<dbReference type="InterPro" id="IPR027256">
    <property type="entry name" value="P-typ_ATPase_IB"/>
</dbReference>
<dbReference type="GO" id="GO:0055070">
    <property type="term" value="P:copper ion homeostasis"/>
    <property type="evidence" value="ECO:0007669"/>
    <property type="project" value="TreeGrafter"/>
</dbReference>
<dbReference type="PRINTS" id="PR00119">
    <property type="entry name" value="CATATPASE"/>
</dbReference>
<keyword evidence="13 23" id="KW-0067">ATP-binding</keyword>
<feature type="compositionally biased region" description="Low complexity" evidence="24">
    <location>
        <begin position="780"/>
        <end position="789"/>
    </location>
</feature>
<evidence type="ECO:0000256" key="11">
    <source>
        <dbReference type="ARBA" id="ARBA00022741"/>
    </source>
</evidence>
<keyword evidence="18" id="KW-0406">Ion transport</keyword>
<dbReference type="RefSeq" id="WP_123041780.1">
    <property type="nucleotide sequence ID" value="NZ_CP033433.1"/>
</dbReference>
<dbReference type="GO" id="GO:0005507">
    <property type="term" value="F:copper ion binding"/>
    <property type="evidence" value="ECO:0007669"/>
    <property type="project" value="TreeGrafter"/>
</dbReference>
<dbReference type="Gene3D" id="3.40.50.1000">
    <property type="entry name" value="HAD superfamily/HAD-like"/>
    <property type="match status" value="1"/>
</dbReference>
<dbReference type="InterPro" id="IPR018303">
    <property type="entry name" value="ATPase_P-typ_P_site"/>
</dbReference>
<dbReference type="Pfam" id="PF00403">
    <property type="entry name" value="HMA"/>
    <property type="match status" value="1"/>
</dbReference>
<gene>
    <name evidence="26" type="ORF">EAV92_14570</name>
</gene>
<dbReference type="PRINTS" id="PR00943">
    <property type="entry name" value="CUATPASE"/>
</dbReference>
<dbReference type="CDD" id="cd02094">
    <property type="entry name" value="P-type_ATPase_Cu-like"/>
    <property type="match status" value="1"/>
</dbReference>
<dbReference type="FunFam" id="2.70.150.10:FF:000002">
    <property type="entry name" value="Copper-transporting ATPase 1, putative"/>
    <property type="match status" value="1"/>
</dbReference>
<proteinExistence type="inferred from homology"/>
<dbReference type="InterPro" id="IPR023299">
    <property type="entry name" value="ATPase_P-typ_cyto_dom_N"/>
</dbReference>
<dbReference type="Gene3D" id="3.40.1110.10">
    <property type="entry name" value="Calcium-transporting ATPase, cytoplasmic domain N"/>
    <property type="match status" value="1"/>
</dbReference>
<dbReference type="InterPro" id="IPR001757">
    <property type="entry name" value="P_typ_ATPase"/>
</dbReference>
<keyword evidence="6 23" id="KW-1003">Cell membrane</keyword>
<evidence type="ECO:0000256" key="18">
    <source>
        <dbReference type="ARBA" id="ARBA00023065"/>
    </source>
</evidence>
<dbReference type="PROSITE" id="PS00154">
    <property type="entry name" value="ATPASE_E1_E2"/>
    <property type="match status" value="1"/>
</dbReference>
<dbReference type="Proteomes" id="UP000269097">
    <property type="component" value="Chromosome"/>
</dbReference>
<comment type="function">
    <text evidence="22">Involved in copper export.</text>
</comment>
<evidence type="ECO:0000259" key="25">
    <source>
        <dbReference type="PROSITE" id="PS50846"/>
    </source>
</evidence>
<keyword evidence="11 23" id="KW-0547">Nucleotide-binding</keyword>
<protein>
    <recommendedName>
        <fullName evidence="4">Copper-exporting P-type ATPase</fullName>
        <ecNumber evidence="3">7.2.2.8</ecNumber>
    </recommendedName>
    <alternativeName>
        <fullName evidence="20">Copper-exporting P-type ATPase A</fullName>
    </alternativeName>
</protein>
<evidence type="ECO:0000313" key="26">
    <source>
        <dbReference type="EMBL" id="AYQ73696.1"/>
    </source>
</evidence>
<dbReference type="SUPFAM" id="SSF81653">
    <property type="entry name" value="Calcium ATPase, transduction domain A"/>
    <property type="match status" value="1"/>
</dbReference>
<dbReference type="EC" id="7.2.2.8" evidence="3"/>
<feature type="region of interest" description="Disordered" evidence="24">
    <location>
        <begin position="771"/>
        <end position="795"/>
    </location>
</feature>
<evidence type="ECO:0000256" key="10">
    <source>
        <dbReference type="ARBA" id="ARBA00022737"/>
    </source>
</evidence>
<feature type="transmembrane region" description="Helical" evidence="23">
    <location>
        <begin position="748"/>
        <end position="767"/>
    </location>
</feature>
<evidence type="ECO:0000256" key="8">
    <source>
        <dbReference type="ARBA" id="ARBA00022692"/>
    </source>
</evidence>
<dbReference type="Pfam" id="PF00702">
    <property type="entry name" value="Hydrolase"/>
    <property type="match status" value="1"/>
</dbReference>
<feature type="transmembrane region" description="Helical" evidence="23">
    <location>
        <begin position="190"/>
        <end position="209"/>
    </location>
</feature>
<keyword evidence="14" id="KW-0460">Magnesium</keyword>
<evidence type="ECO:0000256" key="19">
    <source>
        <dbReference type="ARBA" id="ARBA00023136"/>
    </source>
</evidence>
<evidence type="ECO:0000256" key="6">
    <source>
        <dbReference type="ARBA" id="ARBA00022475"/>
    </source>
</evidence>
<evidence type="ECO:0000256" key="14">
    <source>
        <dbReference type="ARBA" id="ARBA00022842"/>
    </source>
</evidence>
<dbReference type="PANTHER" id="PTHR43520:SF8">
    <property type="entry name" value="P-TYPE CU(+) TRANSPORTER"/>
    <property type="match status" value="1"/>
</dbReference>
<keyword evidence="12" id="KW-0187">Copper transport</keyword>
<dbReference type="FunFam" id="3.40.50.1000:FF:000144">
    <property type="entry name" value="copper-transporting ATPase 1 isoform X2"/>
    <property type="match status" value="1"/>
</dbReference>
<dbReference type="AlphaFoldDB" id="A0A3G3JZM0"/>
<dbReference type="InterPro" id="IPR044492">
    <property type="entry name" value="P_typ_ATPase_HD_dom"/>
</dbReference>
<dbReference type="Gene3D" id="3.30.70.100">
    <property type="match status" value="1"/>
</dbReference>
<dbReference type="InterPro" id="IPR036412">
    <property type="entry name" value="HAD-like_sf"/>
</dbReference>
<dbReference type="SFLD" id="SFLDS00003">
    <property type="entry name" value="Haloacid_Dehalogenase"/>
    <property type="match status" value="1"/>
</dbReference>
<evidence type="ECO:0000256" key="4">
    <source>
        <dbReference type="ARBA" id="ARBA00015102"/>
    </source>
</evidence>
<dbReference type="Gene3D" id="2.70.150.10">
    <property type="entry name" value="Calcium-transporting ATPase, cytoplasmic transduction domain A"/>
    <property type="match status" value="1"/>
</dbReference>
<feature type="domain" description="HMA" evidence="25">
    <location>
        <begin position="10"/>
        <end position="75"/>
    </location>
</feature>
<keyword evidence="10" id="KW-0677">Repeat</keyword>
<dbReference type="SFLD" id="SFLDF00027">
    <property type="entry name" value="p-type_atpase"/>
    <property type="match status" value="1"/>
</dbReference>
<keyword evidence="16 23" id="KW-1133">Transmembrane helix</keyword>
<dbReference type="InterPro" id="IPR006121">
    <property type="entry name" value="HMA_dom"/>
</dbReference>
<feature type="transmembrane region" description="Helical" evidence="23">
    <location>
        <begin position="135"/>
        <end position="154"/>
    </location>
</feature>
<dbReference type="NCBIfam" id="TIGR01494">
    <property type="entry name" value="ATPase_P-type"/>
    <property type="match status" value="1"/>
</dbReference>
<dbReference type="PROSITE" id="PS50846">
    <property type="entry name" value="HMA_2"/>
    <property type="match status" value="1"/>
</dbReference>
<evidence type="ECO:0000256" key="22">
    <source>
        <dbReference type="ARBA" id="ARBA00055366"/>
    </source>
</evidence>
<feature type="transmembrane region" description="Helical" evidence="23">
    <location>
        <begin position="96"/>
        <end position="123"/>
    </location>
</feature>
<dbReference type="EMBL" id="CP033433">
    <property type="protein sequence ID" value="AYQ73696.1"/>
    <property type="molecule type" value="Genomic_DNA"/>
</dbReference>
<dbReference type="SFLD" id="SFLDG00002">
    <property type="entry name" value="C1.7:_P-type_atpase_like"/>
    <property type="match status" value="1"/>
</dbReference>
<dbReference type="NCBIfam" id="TIGR01525">
    <property type="entry name" value="ATPase-IB_hvy"/>
    <property type="match status" value="1"/>
</dbReference>
<keyword evidence="17" id="KW-0186">Copper</keyword>
<dbReference type="GO" id="GO:0140581">
    <property type="term" value="F:P-type monovalent copper transporter activity"/>
    <property type="evidence" value="ECO:0007669"/>
    <property type="project" value="UniProtKB-EC"/>
</dbReference>
<organism evidence="26 27">
    <name type="scientific">Cohnella candidum</name>
    <dbReference type="NCBI Taxonomy" id="2674991"/>
    <lineage>
        <taxon>Bacteria</taxon>
        <taxon>Bacillati</taxon>
        <taxon>Bacillota</taxon>
        <taxon>Bacilli</taxon>
        <taxon>Bacillales</taxon>
        <taxon>Paenibacillaceae</taxon>
        <taxon>Cohnella</taxon>
    </lineage>
</organism>
<evidence type="ECO:0000256" key="9">
    <source>
        <dbReference type="ARBA" id="ARBA00022723"/>
    </source>
</evidence>
<dbReference type="SUPFAM" id="SSF56784">
    <property type="entry name" value="HAD-like"/>
    <property type="match status" value="1"/>
</dbReference>
<keyword evidence="8 23" id="KW-0812">Transmembrane</keyword>
<evidence type="ECO:0000256" key="16">
    <source>
        <dbReference type="ARBA" id="ARBA00022989"/>
    </source>
</evidence>
<evidence type="ECO:0000256" key="12">
    <source>
        <dbReference type="ARBA" id="ARBA00022796"/>
    </source>
</evidence>
<evidence type="ECO:0000256" key="3">
    <source>
        <dbReference type="ARBA" id="ARBA00012517"/>
    </source>
</evidence>
<evidence type="ECO:0000256" key="1">
    <source>
        <dbReference type="ARBA" id="ARBA00004651"/>
    </source>
</evidence>
<dbReference type="NCBIfam" id="TIGR01511">
    <property type="entry name" value="ATPase-IB1_Cu"/>
    <property type="match status" value="1"/>
</dbReference>
<feature type="transmembrane region" description="Helical" evidence="23">
    <location>
        <begin position="686"/>
        <end position="703"/>
    </location>
</feature>
<dbReference type="GO" id="GO:0005524">
    <property type="term" value="F:ATP binding"/>
    <property type="evidence" value="ECO:0007669"/>
    <property type="project" value="UniProtKB-UniRule"/>
</dbReference>
<reference evidence="26 27" key="1">
    <citation type="submission" date="2018-10" db="EMBL/GenBank/DDBJ databases">
        <title>Genome Sequence of Cohnella sp.</title>
        <authorList>
            <person name="Srinivasan S."/>
            <person name="Kim M.K."/>
        </authorList>
    </citation>
    <scope>NUCLEOTIDE SEQUENCE [LARGE SCALE GENOMIC DNA]</scope>
    <source>
        <strain evidence="26 27">18JY8-7</strain>
    </source>
</reference>
<dbReference type="KEGG" id="coh:EAV92_14570"/>
<accession>A0A3G3JZM0</accession>
<dbReference type="FunFam" id="3.30.70.100:FF:000005">
    <property type="entry name" value="Copper-exporting P-type ATPase A"/>
    <property type="match status" value="1"/>
</dbReference>
<keyword evidence="7" id="KW-0597">Phosphoprotein</keyword>
<keyword evidence="15" id="KW-1278">Translocase</keyword>
<feature type="transmembrane region" description="Helical" evidence="23">
    <location>
        <begin position="342"/>
        <end position="366"/>
    </location>
</feature>
<evidence type="ECO:0000256" key="20">
    <source>
        <dbReference type="ARBA" id="ARBA00029719"/>
    </source>
</evidence>
<dbReference type="GO" id="GO:0043682">
    <property type="term" value="F:P-type divalent copper transporter activity"/>
    <property type="evidence" value="ECO:0007669"/>
    <property type="project" value="TreeGrafter"/>
</dbReference>
<keyword evidence="27" id="KW-1185">Reference proteome</keyword>
<dbReference type="GO" id="GO:0016887">
    <property type="term" value="F:ATP hydrolysis activity"/>
    <property type="evidence" value="ECO:0007669"/>
    <property type="project" value="InterPro"/>
</dbReference>
<dbReference type="InterPro" id="IPR059000">
    <property type="entry name" value="ATPase_P-type_domA"/>
</dbReference>
<sequence>MSQSPETAKQAADFDIMGMTCAACATRIEKGLNKMEGVTATVNLALETAHVEYNPSQVSAADMIKKVEQLGYKAKPKSEDDGTANHRKKEIRRQQAMLILSALLTIPLLWAMVGHFSFTSWIYVPERLMDPWFQFYLSTPVQFIIGARFYVGAFKALRNRSANMDVLVALGTSAAYFYSLYATIWEVPSALYYETSSVLITLILLGKLFEALAKGRSSEAIKSLMGLQAKTATVIRDGQELSVPVEQVVAGDVFLVKPGEKIPVDGEVIDGVSAVDESMLTGESIPVEKRAGETVIGATLNKNGMLKVKATKVGKETALSQIIKVVEEAQGSKAPIQRVTDVISGIFVPIVVGIAALTFAIWYFFAEPGSLASALEKAIAVLVIACPCALGLATPTSIMAGSGRAAELGILFKGGEHLENTHRVNTVVLDKTGTVTKGKPELTDVRVEEGFHEAQLLTWVGAAEKNSEHPLAEAIVAGIRARGISLPEPDTFQAVPGYGIMAVVEGKGIMVGTRKLMAEYSVKADPAFEEMGRLETEGKTAMLVAVDGKYAGMVAVADTVKETSGPAVARLKELGLEVVMMTGDNRRTAEAIAGQVGIGKVLAEVLPDGKASEVKKLQEAGRTVAMVGDGINDAPALATADIGMAIGTGTDVAMEAADVTLMRGDLGSIPDAISMSKKTMANIKQNLFWALAYNVIGIPVAAFGYLEPWLAGAAMALSSVSVVLNALRLQNVDRKPGERYNGMNGRMQFVLVLVLAAMAFFAGYGFGRQAQTPETDSKPGMEMSESSSGHGHGAEEETAQEIATRAVWTVGNATAGKDVSIRIQIQDVDGKPIDKLDVNHEKLLHLIVVSKDLSYFDHIHPDYKGGGVFEIAHAFPAGGEYKLIADYKPTGGESTTKTEWIHVDGTQSQPVALVPDQKHSKVVDGVEVTLENDHPKAGEDFDLNFKLTDAQTGEPITDLQPYLGAVGHVVIISEDTEKYLHVHPVDEKAKGPDAQFMTNFPSKGIYKIWGQFQRNGKTFVSAFTVNVE</sequence>
<dbReference type="InterPro" id="IPR008250">
    <property type="entry name" value="ATPase_P-typ_transduc_dom_A_sf"/>
</dbReference>
<feature type="transmembrane region" description="Helical" evidence="23">
    <location>
        <begin position="378"/>
        <end position="400"/>
    </location>
</feature>
<dbReference type="InterPro" id="IPR036163">
    <property type="entry name" value="HMA_dom_sf"/>
</dbReference>
<dbReference type="Pfam" id="PF00122">
    <property type="entry name" value="E1-E2_ATPase"/>
    <property type="match status" value="1"/>
</dbReference>
<feature type="transmembrane region" description="Helical" evidence="23">
    <location>
        <begin position="709"/>
        <end position="727"/>
    </location>
</feature>
<evidence type="ECO:0000256" key="23">
    <source>
        <dbReference type="RuleBase" id="RU362081"/>
    </source>
</evidence>
<dbReference type="PROSITE" id="PS01047">
    <property type="entry name" value="HMA_1"/>
    <property type="match status" value="1"/>
</dbReference>
<comment type="subcellular location">
    <subcellularLocation>
        <location evidence="1">Cell membrane</location>
        <topology evidence="1">Multi-pass membrane protein</topology>
    </subcellularLocation>
</comment>
<comment type="catalytic activity">
    <reaction evidence="21">
        <text>Cu(+)(in) + ATP + H2O = Cu(+)(out) + ADP + phosphate + H(+)</text>
        <dbReference type="Rhea" id="RHEA:25792"/>
        <dbReference type="ChEBI" id="CHEBI:15377"/>
        <dbReference type="ChEBI" id="CHEBI:15378"/>
        <dbReference type="ChEBI" id="CHEBI:30616"/>
        <dbReference type="ChEBI" id="CHEBI:43474"/>
        <dbReference type="ChEBI" id="CHEBI:49552"/>
        <dbReference type="ChEBI" id="CHEBI:456216"/>
        <dbReference type="EC" id="7.2.2.8"/>
    </reaction>
</comment>
<name>A0A3G3JZM0_9BACL</name>
<evidence type="ECO:0000256" key="13">
    <source>
        <dbReference type="ARBA" id="ARBA00022840"/>
    </source>
</evidence>
<dbReference type="SUPFAM" id="SSF55008">
    <property type="entry name" value="HMA, heavy metal-associated domain"/>
    <property type="match status" value="1"/>
</dbReference>
<evidence type="ECO:0000313" key="27">
    <source>
        <dbReference type="Proteomes" id="UP000269097"/>
    </source>
</evidence>
<dbReference type="GO" id="GO:0005886">
    <property type="term" value="C:plasma membrane"/>
    <property type="evidence" value="ECO:0007669"/>
    <property type="project" value="UniProtKB-SubCell"/>
</dbReference>
<keyword evidence="9 23" id="KW-0479">Metal-binding</keyword>
<dbReference type="InterPro" id="IPR017969">
    <property type="entry name" value="Heavy-metal-associated_CS"/>
</dbReference>
<dbReference type="SUPFAM" id="SSF81665">
    <property type="entry name" value="Calcium ATPase, transmembrane domain M"/>
    <property type="match status" value="1"/>
</dbReference>
<evidence type="ECO:0000256" key="2">
    <source>
        <dbReference type="ARBA" id="ARBA00006024"/>
    </source>
</evidence>